<dbReference type="EMBL" id="JAHXRI010000006">
    <property type="protein sequence ID" value="MBZ1349684.1"/>
    <property type="molecule type" value="Genomic_DNA"/>
</dbReference>
<evidence type="ECO:0000259" key="1">
    <source>
        <dbReference type="Pfam" id="PF07969"/>
    </source>
</evidence>
<dbReference type="CDD" id="cd01300">
    <property type="entry name" value="YtcJ_like"/>
    <property type="match status" value="1"/>
</dbReference>
<dbReference type="InterPro" id="IPR032466">
    <property type="entry name" value="Metal_Hydrolase"/>
</dbReference>
<dbReference type="Gene3D" id="3.20.20.140">
    <property type="entry name" value="Metal-dependent hydrolases"/>
    <property type="match status" value="1"/>
</dbReference>
<dbReference type="SUPFAM" id="SSF51338">
    <property type="entry name" value="Composite domain of metallo-dependent hydrolases"/>
    <property type="match status" value="1"/>
</dbReference>
<accession>A0A953T6C6</accession>
<organism evidence="2 3">
    <name type="scientific">Zwartia hollandica</name>
    <dbReference type="NCBI Taxonomy" id="324606"/>
    <lineage>
        <taxon>Bacteria</taxon>
        <taxon>Pseudomonadati</taxon>
        <taxon>Pseudomonadota</taxon>
        <taxon>Betaproteobacteria</taxon>
        <taxon>Burkholderiales</taxon>
        <taxon>Alcaligenaceae</taxon>
        <taxon>Zwartia</taxon>
    </lineage>
</organism>
<feature type="domain" description="Amidohydrolase 3" evidence="1">
    <location>
        <begin position="81"/>
        <end position="572"/>
    </location>
</feature>
<dbReference type="PANTHER" id="PTHR22642">
    <property type="entry name" value="IMIDAZOLONEPROPIONASE"/>
    <property type="match status" value="1"/>
</dbReference>
<dbReference type="PANTHER" id="PTHR22642:SF2">
    <property type="entry name" value="PROTEIN LONG AFTER FAR-RED 3"/>
    <property type="match status" value="1"/>
</dbReference>
<dbReference type="AlphaFoldDB" id="A0A953T6C6"/>
<dbReference type="Pfam" id="PF07969">
    <property type="entry name" value="Amidohydro_3"/>
    <property type="match status" value="1"/>
</dbReference>
<dbReference type="SUPFAM" id="SSF51556">
    <property type="entry name" value="Metallo-dependent hydrolases"/>
    <property type="match status" value="1"/>
</dbReference>
<dbReference type="GO" id="GO:0016810">
    <property type="term" value="F:hydrolase activity, acting on carbon-nitrogen (but not peptide) bonds"/>
    <property type="evidence" value="ECO:0007669"/>
    <property type="project" value="InterPro"/>
</dbReference>
<dbReference type="Proteomes" id="UP000739565">
    <property type="component" value="Unassembled WGS sequence"/>
</dbReference>
<protein>
    <submittedName>
        <fullName evidence="2">Amidohydrolase family protein</fullName>
    </submittedName>
</protein>
<dbReference type="RefSeq" id="WP_259660108.1">
    <property type="nucleotide sequence ID" value="NZ_JAHXRI010000006.1"/>
</dbReference>
<gene>
    <name evidence="2" type="ORF">KZZ10_03420</name>
</gene>
<sequence length="576" mass="63155">MSPAIPEATMIRVSKNLLISALFFYGSWAHAAADLVFVGGPIVTVNAKNEEVQALATKDGKIVAVGLEADIRKNWVDQKTQVIDLRGQTLMPGFVEPHVHIVLTAMVEGLWLDLSNFSLPYDTIDTLSEKLRAALKTVPPGGWLAGFGVDPSRTSPFMAELTVEVLDKVSKDVPIFILNQSGHIAYVNSKAFEVAGVNNQTPKPPNGGIYVKDEKGNLTGKLVEAPSYLAFQAKMPVPTQQELIQAVRNTTKKLAMKGVTTSSEITVGANLGLENEMGLYKYLLANGGLPVRVRAYLYGSAIPKGFQGVKPNEGDDLFRYVGVKFISDGSTQGLTAALNEPYAYPAGTKFRGDLNYQDEQLLALMKPYFDQGWQLSVHANGSRAVEQTLNNYAKLLDGKSQPEKRRLRIEHFTVTTPEQLVRTKQLGVVPGFTIGHVHYWGQAFNDQILGAPRAECIDPSASLKKEGVRFAYHSDSPVSPYGPLKYITQGVTRVWQSPLQRKVLGPNERISVDDAIRAVTIDAAYQMMSDDKIGSLEVGKLADFVVLEKNPRATPSEQIGDIKVLQTWVGGKRQEW</sequence>
<evidence type="ECO:0000313" key="3">
    <source>
        <dbReference type="Proteomes" id="UP000739565"/>
    </source>
</evidence>
<dbReference type="InterPro" id="IPR013108">
    <property type="entry name" value="Amidohydro_3"/>
</dbReference>
<keyword evidence="3" id="KW-1185">Reference proteome</keyword>
<dbReference type="InterPro" id="IPR033932">
    <property type="entry name" value="YtcJ-like"/>
</dbReference>
<comment type="caution">
    <text evidence="2">The sequence shown here is derived from an EMBL/GenBank/DDBJ whole genome shotgun (WGS) entry which is preliminary data.</text>
</comment>
<dbReference type="Gene3D" id="2.30.40.10">
    <property type="entry name" value="Urease, subunit C, domain 1"/>
    <property type="match status" value="1"/>
</dbReference>
<evidence type="ECO:0000313" key="2">
    <source>
        <dbReference type="EMBL" id="MBZ1349684.1"/>
    </source>
</evidence>
<proteinExistence type="predicted"/>
<dbReference type="InterPro" id="IPR011059">
    <property type="entry name" value="Metal-dep_hydrolase_composite"/>
</dbReference>
<dbReference type="Gene3D" id="3.10.310.70">
    <property type="match status" value="1"/>
</dbReference>
<reference evidence="2" key="1">
    <citation type="submission" date="2021-07" db="EMBL/GenBank/DDBJ databases">
        <title>New genus and species of the family Alcaligenaceae.</title>
        <authorList>
            <person name="Hahn M.W."/>
        </authorList>
    </citation>
    <scope>NUCLEOTIDE SEQUENCE</scope>
    <source>
        <strain evidence="2">LF4-65</strain>
    </source>
</reference>
<name>A0A953T6C6_9BURK</name>